<accession>A0A2H1VRZ6</accession>
<gene>
    <name evidence="2" type="ORF">SFRICE_031846</name>
</gene>
<dbReference type="AlphaFoldDB" id="A0A2H1VRZ6"/>
<sequence>MLKMWLFLVFLALLSLTNIPTDAGIIESSFDPSWSYLHSRGRECAFGLHYVHQRCLNMREFMEYMYNDYAYY</sequence>
<organism evidence="2">
    <name type="scientific">Spodoptera frugiperda</name>
    <name type="common">Fall armyworm</name>
    <dbReference type="NCBI Taxonomy" id="7108"/>
    <lineage>
        <taxon>Eukaryota</taxon>
        <taxon>Metazoa</taxon>
        <taxon>Ecdysozoa</taxon>
        <taxon>Arthropoda</taxon>
        <taxon>Hexapoda</taxon>
        <taxon>Insecta</taxon>
        <taxon>Pterygota</taxon>
        <taxon>Neoptera</taxon>
        <taxon>Endopterygota</taxon>
        <taxon>Lepidoptera</taxon>
        <taxon>Glossata</taxon>
        <taxon>Ditrysia</taxon>
        <taxon>Noctuoidea</taxon>
        <taxon>Noctuidae</taxon>
        <taxon>Amphipyrinae</taxon>
        <taxon>Spodoptera</taxon>
    </lineage>
</organism>
<feature type="signal peptide" evidence="1">
    <location>
        <begin position="1"/>
        <end position="23"/>
    </location>
</feature>
<reference evidence="2" key="1">
    <citation type="submission" date="2016-07" db="EMBL/GenBank/DDBJ databases">
        <authorList>
            <person name="Bretaudeau A."/>
        </authorList>
    </citation>
    <scope>NUCLEOTIDE SEQUENCE</scope>
    <source>
        <strain evidence="2">Rice</strain>
        <tissue evidence="2">Whole body</tissue>
    </source>
</reference>
<dbReference type="EMBL" id="ODYU01004074">
    <property type="protein sequence ID" value="SOQ43568.1"/>
    <property type="molecule type" value="Genomic_DNA"/>
</dbReference>
<protein>
    <submittedName>
        <fullName evidence="2">SFRICE_031846</fullName>
    </submittedName>
</protein>
<feature type="chain" id="PRO_5013668746" evidence="1">
    <location>
        <begin position="24"/>
        <end position="72"/>
    </location>
</feature>
<evidence type="ECO:0000256" key="1">
    <source>
        <dbReference type="SAM" id="SignalP"/>
    </source>
</evidence>
<proteinExistence type="predicted"/>
<name>A0A2H1VRZ6_SPOFR</name>
<evidence type="ECO:0000313" key="2">
    <source>
        <dbReference type="EMBL" id="SOQ43568.1"/>
    </source>
</evidence>
<keyword evidence="1" id="KW-0732">Signal</keyword>